<reference evidence="8" key="2">
    <citation type="submission" date="2022-06" db="UniProtKB">
        <authorList>
            <consortium name="EnsemblMetazoa"/>
        </authorList>
    </citation>
    <scope>IDENTIFICATION</scope>
</reference>
<keyword evidence="7" id="KW-0458">Lysosome</keyword>
<dbReference type="InterPro" id="IPR003492">
    <property type="entry name" value="Battenin_disease_Cln3"/>
</dbReference>
<keyword evidence="5 7" id="KW-1133">Transmembrane helix</keyword>
<evidence type="ECO:0000256" key="2">
    <source>
        <dbReference type="ARBA" id="ARBA00007467"/>
    </source>
</evidence>
<dbReference type="Pfam" id="PF02487">
    <property type="entry name" value="CLN3"/>
    <property type="match status" value="1"/>
</dbReference>
<keyword evidence="4 7" id="KW-0812">Transmembrane</keyword>
<feature type="transmembrane region" description="Helical" evidence="7">
    <location>
        <begin position="377"/>
        <end position="398"/>
    </location>
</feature>
<dbReference type="AlphaFoldDB" id="A0A8R1TP04"/>
<keyword evidence="9" id="KW-1185">Reference proteome</keyword>
<evidence type="ECO:0000256" key="5">
    <source>
        <dbReference type="ARBA" id="ARBA00022989"/>
    </source>
</evidence>
<proteinExistence type="inferred from homology"/>
<dbReference type="InterPro" id="IPR018460">
    <property type="entry name" value="Battenin_disease_Cln3_subgr"/>
</dbReference>
<protein>
    <recommendedName>
        <fullName evidence="7">Battenin</fullName>
    </recommendedName>
</protein>
<evidence type="ECO:0000256" key="4">
    <source>
        <dbReference type="ARBA" id="ARBA00022692"/>
    </source>
</evidence>
<dbReference type="EMBL" id="CMVM020000040">
    <property type="status" value="NOT_ANNOTATED_CDS"/>
    <property type="molecule type" value="Genomic_DNA"/>
</dbReference>
<evidence type="ECO:0000256" key="6">
    <source>
        <dbReference type="ARBA" id="ARBA00023136"/>
    </source>
</evidence>
<comment type="similarity">
    <text evidence="2 7">Belongs to the battenin family.</text>
</comment>
<reference evidence="9" key="1">
    <citation type="submission" date="2013-10" db="EMBL/GenBank/DDBJ databases">
        <title>Genome sequencing of Onchocerca volvulus.</title>
        <authorList>
            <person name="Cotton J."/>
            <person name="Tsai J."/>
            <person name="Stanley E."/>
            <person name="Tracey A."/>
            <person name="Holroyd N."/>
            <person name="Lustigman S."/>
            <person name="Berriman M."/>
        </authorList>
    </citation>
    <scope>NUCLEOTIDE SEQUENCE</scope>
</reference>
<feature type="transmembrane region" description="Helical" evidence="7">
    <location>
        <begin position="281"/>
        <end position="299"/>
    </location>
</feature>
<dbReference type="PRINTS" id="PR01315">
    <property type="entry name" value="BATTENIN"/>
</dbReference>
<evidence type="ECO:0000256" key="3">
    <source>
        <dbReference type="ARBA" id="ARBA00022448"/>
    </source>
</evidence>
<keyword evidence="6 7" id="KW-0472">Membrane</keyword>
<evidence type="ECO:0000313" key="9">
    <source>
        <dbReference type="Proteomes" id="UP000024404"/>
    </source>
</evidence>
<feature type="transmembrane region" description="Helical" evidence="7">
    <location>
        <begin position="132"/>
        <end position="152"/>
    </location>
</feature>
<name>A0A8R1TP04_ONCVO</name>
<dbReference type="GO" id="GO:0008340">
    <property type="term" value="P:determination of adult lifespan"/>
    <property type="evidence" value="ECO:0007669"/>
    <property type="project" value="EnsemblMetazoa"/>
</dbReference>
<evidence type="ECO:0000256" key="1">
    <source>
        <dbReference type="ARBA" id="ARBA00004127"/>
    </source>
</evidence>
<dbReference type="OMA" id="ATILYCE"/>
<feature type="transmembrane region" description="Helical" evidence="7">
    <location>
        <begin position="158"/>
        <end position="178"/>
    </location>
</feature>
<evidence type="ECO:0000313" key="8">
    <source>
        <dbReference type="EnsemblMetazoa" id="OVOC1400.1"/>
    </source>
</evidence>
<keyword evidence="3" id="KW-0813">Transport</keyword>
<accession>A0A8R1TP04</accession>
<dbReference type="PANTHER" id="PTHR10981:SF0">
    <property type="entry name" value="BATTENIN"/>
    <property type="match status" value="1"/>
</dbReference>
<sequence>MPTVEGASSGHGSSRNQFAFWILGLCNNFAYVIMLSAAEDILSVEDGPKASSKSIDDPCQSSIVHRQCQPLSTGSVLLANIIPSLVVKMFYPFVMHRIPFGMRHLFTVLLQISSFLVVAFSQNIPMGLTGVALASIGAGIGEVTFLSLTTYFHNNVVGAWSSGTGGAGIFGSFAYAMLTDMHMLGLKPRNALLLMLIIPLIFAFVYWKLLLLPVSIHRVSICKPSTYLVTYATLSRRRRSDISNGDEAAQLINNYNDSGGELVPDIEQQSFKNKLIIAKPLILKYMLPFAVVYFAEYFINQGLLELLIFDCGHSFGIGQHGQYRWYQVLYQLGVFISRSSAEFIQLQSSSILLIPILQIINAIFLFWDALKQFIPHVIVVFIIVFYEGLLGGAAYVNIFRLLHKSTPVEGREFSLSFVSMSDSFGIVCAGFLAIPAHNFICGMPV</sequence>
<dbReference type="EnsemblMetazoa" id="OVOC1400.1">
    <property type="protein sequence ID" value="OVOC1400.1"/>
    <property type="gene ID" value="WBGene00238209"/>
</dbReference>
<dbReference type="GO" id="GO:0051453">
    <property type="term" value="P:regulation of intracellular pH"/>
    <property type="evidence" value="ECO:0007669"/>
    <property type="project" value="TreeGrafter"/>
</dbReference>
<evidence type="ECO:0000256" key="7">
    <source>
        <dbReference type="RuleBase" id="RU361113"/>
    </source>
</evidence>
<feature type="transmembrane region" description="Helical" evidence="7">
    <location>
        <begin position="76"/>
        <end position="94"/>
    </location>
</feature>
<dbReference type="SUPFAM" id="SSF103473">
    <property type="entry name" value="MFS general substrate transporter"/>
    <property type="match status" value="1"/>
</dbReference>
<dbReference type="Proteomes" id="UP000024404">
    <property type="component" value="Unassembled WGS sequence"/>
</dbReference>
<dbReference type="PANTHER" id="PTHR10981">
    <property type="entry name" value="BATTENIN"/>
    <property type="match status" value="1"/>
</dbReference>
<feature type="transmembrane region" description="Helical" evidence="7">
    <location>
        <begin position="100"/>
        <end position="120"/>
    </location>
</feature>
<dbReference type="GO" id="GO:0007040">
    <property type="term" value="P:lysosome organization"/>
    <property type="evidence" value="ECO:0007669"/>
    <property type="project" value="TreeGrafter"/>
</dbReference>
<feature type="transmembrane region" description="Helical" evidence="7">
    <location>
        <begin position="190"/>
        <end position="209"/>
    </location>
</feature>
<feature type="transmembrane region" description="Helical" evidence="7">
    <location>
        <begin position="351"/>
        <end position="370"/>
    </location>
</feature>
<comment type="subcellular location">
    <subcellularLocation>
        <location evidence="1">Endomembrane system</location>
        <topology evidence="1">Multi-pass membrane protein</topology>
    </subcellularLocation>
    <subcellularLocation>
        <location evidence="7">Lysosome membrane</location>
        <topology evidence="7">Multi-pass membrane protein</topology>
    </subcellularLocation>
</comment>
<dbReference type="GO" id="GO:0046662">
    <property type="term" value="P:regulation of egg-laying behavior"/>
    <property type="evidence" value="ECO:0007669"/>
    <property type="project" value="EnsemblMetazoa"/>
</dbReference>
<dbReference type="PIRSF" id="PIRSF015974">
    <property type="entry name" value="CLN3_BTN1"/>
    <property type="match status" value="1"/>
</dbReference>
<dbReference type="GO" id="GO:0012505">
    <property type="term" value="C:endomembrane system"/>
    <property type="evidence" value="ECO:0007669"/>
    <property type="project" value="UniProtKB-SubCell"/>
</dbReference>
<dbReference type="GO" id="GO:0005765">
    <property type="term" value="C:lysosomal membrane"/>
    <property type="evidence" value="ECO:0007669"/>
    <property type="project" value="UniProtKB-SubCell"/>
</dbReference>
<organism evidence="8 9">
    <name type="scientific">Onchocerca volvulus</name>
    <dbReference type="NCBI Taxonomy" id="6282"/>
    <lineage>
        <taxon>Eukaryota</taxon>
        <taxon>Metazoa</taxon>
        <taxon>Ecdysozoa</taxon>
        <taxon>Nematoda</taxon>
        <taxon>Chromadorea</taxon>
        <taxon>Rhabditida</taxon>
        <taxon>Spirurina</taxon>
        <taxon>Spiruromorpha</taxon>
        <taxon>Filarioidea</taxon>
        <taxon>Onchocercidae</taxon>
        <taxon>Onchocerca</taxon>
    </lineage>
</organism>
<dbReference type="InterPro" id="IPR036259">
    <property type="entry name" value="MFS_trans_sf"/>
</dbReference>
<dbReference type="Gene3D" id="1.20.1250.20">
    <property type="entry name" value="MFS general substrate transporter like domains"/>
    <property type="match status" value="1"/>
</dbReference>
<feature type="transmembrane region" description="Helical" evidence="7">
    <location>
        <begin position="413"/>
        <end position="434"/>
    </location>
</feature>
<feature type="transmembrane region" description="Helical" evidence="7">
    <location>
        <begin position="18"/>
        <end position="38"/>
    </location>
</feature>